<sequence length="376" mass="41146">MSTPPLPTLPADWTYGQGLECDAAIRAHMAEHGFSAEAISALAQVRLGRCAYQSAVAALEEGLSRGPDINQPYLGVSGRLLVIAAAIHGGRQGEAERWVADLARHPVVWPYAADPILRHVRGTGLQNAARDLLAGCLPHLDPDTPLAQQATTLLRGYDEALAVASKVRLISLGSGCYPWMQPNRYMLRHVDAVDALMPFNMSVTVESSIVLALEDGFSAFFDAAAFDLTTITRGIPVGRIRRYAMLFNHDCDEDFLRDGMAELRARCARRAHNFLAEACTGPRVFLCVLPEVTDLHRLETALAGLMRDEAYRLLVLLTSPSEKPGLPAPRLPTTRVVPLPVPSPSYNWTLEDGTPEGIRYDLAMRQTVLDTMRELA</sequence>
<comment type="caution">
    <text evidence="1">The sequence shown here is derived from an EMBL/GenBank/DDBJ whole genome shotgun (WGS) entry which is preliminary data.</text>
</comment>
<accession>A0ABS5QA16</accession>
<keyword evidence="2" id="KW-1185">Reference proteome</keyword>
<organism evidence="1 2">
    <name type="scientific">Roseococcus pinisoli</name>
    <dbReference type="NCBI Taxonomy" id="2835040"/>
    <lineage>
        <taxon>Bacteria</taxon>
        <taxon>Pseudomonadati</taxon>
        <taxon>Pseudomonadota</taxon>
        <taxon>Alphaproteobacteria</taxon>
        <taxon>Acetobacterales</taxon>
        <taxon>Roseomonadaceae</taxon>
        <taxon>Roseococcus</taxon>
    </lineage>
</organism>
<dbReference type="EMBL" id="JAHCDA010000001">
    <property type="protein sequence ID" value="MBS7810278.1"/>
    <property type="molecule type" value="Genomic_DNA"/>
</dbReference>
<proteinExistence type="predicted"/>
<name>A0ABS5QA16_9PROT</name>
<dbReference type="Proteomes" id="UP000766336">
    <property type="component" value="Unassembled WGS sequence"/>
</dbReference>
<gene>
    <name evidence="1" type="ORF">KHU32_04970</name>
</gene>
<dbReference type="RefSeq" id="WP_213668907.1">
    <property type="nucleotide sequence ID" value="NZ_JAHCDA010000001.1"/>
</dbReference>
<evidence type="ECO:0000313" key="1">
    <source>
        <dbReference type="EMBL" id="MBS7810278.1"/>
    </source>
</evidence>
<protein>
    <submittedName>
        <fullName evidence="1">Uncharacterized protein</fullName>
    </submittedName>
</protein>
<reference evidence="1 2" key="1">
    <citation type="submission" date="2021-05" db="EMBL/GenBank/DDBJ databases">
        <title>Roseococcus sp. XZZS9, whole genome shotgun sequencing project.</title>
        <authorList>
            <person name="Zhao G."/>
            <person name="Shen L."/>
        </authorList>
    </citation>
    <scope>NUCLEOTIDE SEQUENCE [LARGE SCALE GENOMIC DNA]</scope>
    <source>
        <strain evidence="1 2">XZZS9</strain>
    </source>
</reference>
<evidence type="ECO:0000313" key="2">
    <source>
        <dbReference type="Proteomes" id="UP000766336"/>
    </source>
</evidence>